<dbReference type="PATRIC" id="fig|997296.3.peg.1797"/>
<dbReference type="InterPro" id="IPR002611">
    <property type="entry name" value="IstB_ATP-bd"/>
</dbReference>
<reference evidence="2 3" key="1">
    <citation type="journal article" date="2012" name="Appl. Environ. Microbiol.">
        <title>Genome Sequence of Thermotolerant Bacillus methanolicus: Features and Regulation Related to Methylotrophy and Production of L-Lysine and L-Glutamate from Methanol.</title>
        <authorList>
            <person name="Heggeset T.M."/>
            <person name="Krog A."/>
            <person name="Balzer S."/>
            <person name="Wentzel A."/>
            <person name="Ellingsen T.E."/>
            <person name="Brautaset T."/>
        </authorList>
    </citation>
    <scope>NUCLEOTIDE SEQUENCE [LARGE SCALE GENOMIC DNA]</scope>
    <source>
        <strain evidence="2 3">PB1</strain>
    </source>
</reference>
<dbReference type="eggNOG" id="COG1484">
    <property type="taxonomic scope" value="Bacteria"/>
</dbReference>
<comment type="caution">
    <text evidence="2">The sequence shown here is derived from an EMBL/GenBank/DDBJ whole genome shotgun (WGS) entry which is preliminary data.</text>
</comment>
<sequence length="51" mass="6004">MATNLKFGQWNHVFGDQILTEVVIDRLIHHSHLLFFNGNSRRLRDSILQSK</sequence>
<proteinExistence type="predicted"/>
<name>I3E1L0_BACMT</name>
<evidence type="ECO:0000313" key="3">
    <source>
        <dbReference type="Proteomes" id="UP000010523"/>
    </source>
</evidence>
<dbReference type="STRING" id="997296.PB1_08467"/>
<organism evidence="2 3">
    <name type="scientific">Bacillus methanolicus PB1</name>
    <dbReference type="NCBI Taxonomy" id="997296"/>
    <lineage>
        <taxon>Bacteria</taxon>
        <taxon>Bacillati</taxon>
        <taxon>Bacillota</taxon>
        <taxon>Bacilli</taxon>
        <taxon>Bacillales</taxon>
        <taxon>Bacillaceae</taxon>
        <taxon>Bacillus</taxon>
    </lineage>
</organism>
<dbReference type="Pfam" id="PF01695">
    <property type="entry name" value="IstB_IS21"/>
    <property type="match status" value="1"/>
</dbReference>
<dbReference type="EMBL" id="AFEU01000002">
    <property type="protein sequence ID" value="EIJ80381.1"/>
    <property type="molecule type" value="Genomic_DNA"/>
</dbReference>
<dbReference type="Gene3D" id="3.40.50.300">
    <property type="entry name" value="P-loop containing nucleotide triphosphate hydrolases"/>
    <property type="match status" value="1"/>
</dbReference>
<dbReference type="GO" id="GO:0005524">
    <property type="term" value="F:ATP binding"/>
    <property type="evidence" value="ECO:0007669"/>
    <property type="project" value="InterPro"/>
</dbReference>
<feature type="domain" description="IstB-like ATP-binding" evidence="1">
    <location>
        <begin position="2"/>
        <end position="46"/>
    </location>
</feature>
<evidence type="ECO:0000259" key="1">
    <source>
        <dbReference type="Pfam" id="PF01695"/>
    </source>
</evidence>
<keyword evidence="3" id="KW-1185">Reference proteome</keyword>
<dbReference type="Proteomes" id="UP000010523">
    <property type="component" value="Unassembled WGS sequence"/>
</dbReference>
<dbReference type="InterPro" id="IPR027417">
    <property type="entry name" value="P-loop_NTPase"/>
</dbReference>
<protein>
    <submittedName>
        <fullName evidence="2">Transposase (26)</fullName>
    </submittedName>
</protein>
<evidence type="ECO:0000313" key="2">
    <source>
        <dbReference type="EMBL" id="EIJ80381.1"/>
    </source>
</evidence>
<dbReference type="AlphaFoldDB" id="I3E1L0"/>
<gene>
    <name evidence="2" type="ORF">PB1_08467</name>
</gene>
<accession>I3E1L0</accession>